<dbReference type="InterPro" id="IPR032801">
    <property type="entry name" value="PXL2A/B/C"/>
</dbReference>
<organism evidence="1 2">
    <name type="scientific">Desulfofustis glycolicus DSM 9705</name>
    <dbReference type="NCBI Taxonomy" id="1121409"/>
    <lineage>
        <taxon>Bacteria</taxon>
        <taxon>Pseudomonadati</taxon>
        <taxon>Thermodesulfobacteriota</taxon>
        <taxon>Desulfobulbia</taxon>
        <taxon>Desulfobulbales</taxon>
        <taxon>Desulfocapsaceae</taxon>
        <taxon>Desulfofustis</taxon>
    </lineage>
</organism>
<keyword evidence="2" id="KW-1185">Reference proteome</keyword>
<protein>
    <submittedName>
        <fullName evidence="1">AhpC/TSA antioxidant enzyme</fullName>
    </submittedName>
</protein>
<dbReference type="STRING" id="1121409.SAMN02745124_03306"/>
<gene>
    <name evidence="1" type="ORF">SAMN02745124_03306</name>
</gene>
<evidence type="ECO:0000313" key="2">
    <source>
        <dbReference type="Proteomes" id="UP000184139"/>
    </source>
</evidence>
<proteinExistence type="predicted"/>
<dbReference type="EMBL" id="FQXS01000022">
    <property type="protein sequence ID" value="SHI02505.1"/>
    <property type="molecule type" value="Genomic_DNA"/>
</dbReference>
<evidence type="ECO:0000313" key="1">
    <source>
        <dbReference type="EMBL" id="SHI02505.1"/>
    </source>
</evidence>
<accession>A0A1M5XRP6</accession>
<dbReference type="AlphaFoldDB" id="A0A1M5XRP6"/>
<sequence>MFCRQQVAELATHHSDFGIKDGNLAIIGSGKPDQLPPLRAATGYSGTLLTDPQRETYGFLGLNRSIGGVIGLKMVTRAVQSIASGYRPGPLQGDALQLGGAITITADNRVTYFFKSTGAGEHPPVAELLASLDQA</sequence>
<name>A0A1M5XRP6_9BACT</name>
<dbReference type="Pfam" id="PF13911">
    <property type="entry name" value="AhpC-TSA_2"/>
    <property type="match status" value="1"/>
</dbReference>
<dbReference type="OrthoDB" id="5422640at2"/>
<dbReference type="Gene3D" id="3.40.30.10">
    <property type="entry name" value="Glutaredoxin"/>
    <property type="match status" value="1"/>
</dbReference>
<reference evidence="1 2" key="1">
    <citation type="submission" date="2016-11" db="EMBL/GenBank/DDBJ databases">
        <authorList>
            <person name="Jaros S."/>
            <person name="Januszkiewicz K."/>
            <person name="Wedrychowicz H."/>
        </authorList>
    </citation>
    <scope>NUCLEOTIDE SEQUENCE [LARGE SCALE GENOMIC DNA]</scope>
    <source>
        <strain evidence="1 2">DSM 9705</strain>
    </source>
</reference>
<dbReference type="Proteomes" id="UP000184139">
    <property type="component" value="Unassembled WGS sequence"/>
</dbReference>